<name>A0AAJ0CNM5_9HYPO</name>
<feature type="signal peptide" evidence="1">
    <location>
        <begin position="1"/>
        <end position="18"/>
    </location>
</feature>
<feature type="chain" id="PRO_5042563760" evidence="1">
    <location>
        <begin position="19"/>
        <end position="185"/>
    </location>
</feature>
<accession>A0AAJ0CNM5</accession>
<evidence type="ECO:0000313" key="3">
    <source>
        <dbReference type="Proteomes" id="UP001251528"/>
    </source>
</evidence>
<dbReference type="GO" id="GO:0005576">
    <property type="term" value="C:extracellular region"/>
    <property type="evidence" value="ECO:0007669"/>
    <property type="project" value="TreeGrafter"/>
</dbReference>
<comment type="caution">
    <text evidence="2">The sequence shown here is derived from an EMBL/GenBank/DDBJ whole genome shotgun (WGS) entry which is preliminary data.</text>
</comment>
<keyword evidence="3" id="KW-1185">Reference proteome</keyword>
<proteinExistence type="predicted"/>
<dbReference type="PANTHER" id="PTHR38123">
    <property type="entry name" value="CELL WALL SERINE-THREONINE-RICH GALACTOMANNOPROTEIN MP1 (AFU_ORTHOLOGUE AFUA_4G03240)"/>
    <property type="match status" value="1"/>
</dbReference>
<dbReference type="Gene3D" id="1.20.1280.140">
    <property type="match status" value="1"/>
</dbReference>
<evidence type="ECO:0000313" key="2">
    <source>
        <dbReference type="EMBL" id="KAK2595113.1"/>
    </source>
</evidence>
<dbReference type="Pfam" id="PF12296">
    <property type="entry name" value="HsbA"/>
    <property type="match status" value="1"/>
</dbReference>
<dbReference type="Proteomes" id="UP001251528">
    <property type="component" value="Unassembled WGS sequence"/>
</dbReference>
<evidence type="ECO:0000256" key="1">
    <source>
        <dbReference type="SAM" id="SignalP"/>
    </source>
</evidence>
<gene>
    <name evidence="2" type="ORF">QQS21_007139</name>
</gene>
<dbReference type="PANTHER" id="PTHR38123:SF6">
    <property type="entry name" value="CELL WALL SERINE-THREONINE-RICH GALACTOMANNOPROTEIN MP1 (AFU_ORTHOLOGUE AFUA_4G03240)"/>
    <property type="match status" value="1"/>
</dbReference>
<protein>
    <submittedName>
        <fullName evidence="2">Uncharacterized protein</fullName>
    </submittedName>
</protein>
<dbReference type="AlphaFoldDB" id="A0AAJ0CNM5"/>
<organism evidence="2 3">
    <name type="scientific">Conoideocrella luteorostrata</name>
    <dbReference type="NCBI Taxonomy" id="1105319"/>
    <lineage>
        <taxon>Eukaryota</taxon>
        <taxon>Fungi</taxon>
        <taxon>Dikarya</taxon>
        <taxon>Ascomycota</taxon>
        <taxon>Pezizomycotina</taxon>
        <taxon>Sordariomycetes</taxon>
        <taxon>Hypocreomycetidae</taxon>
        <taxon>Hypocreales</taxon>
        <taxon>Clavicipitaceae</taxon>
        <taxon>Conoideocrella</taxon>
    </lineage>
</organism>
<reference evidence="2" key="1">
    <citation type="submission" date="2023-06" db="EMBL/GenBank/DDBJ databases">
        <title>Conoideocrella luteorostrata (Hypocreales: Clavicipitaceae), a potential biocontrol fungus for elongate hemlock scale in United States Christmas tree production areas.</title>
        <authorList>
            <person name="Barrett H."/>
            <person name="Lovett B."/>
            <person name="Macias A.M."/>
            <person name="Stajich J.E."/>
            <person name="Kasson M.T."/>
        </authorList>
    </citation>
    <scope>NUCLEOTIDE SEQUENCE</scope>
    <source>
        <strain evidence="2">ARSEF 14590</strain>
    </source>
</reference>
<sequence>MKFTTTSVVLCAASGAYAYTYPPPSRFVNRDAKAITDVLAAVQTNIDGLDTAVKGWDCNPGPVLKASYGLVSTIKSGVTTVSASPNLTLDESLTLLQPVQDLKTHAQTLVDDIKGKKDQIQRDFECDVVRQTINDMSTNSQALVDATVSKVPAEAQDIAKQQAQGIIDVLNDAQTAFNAANCVNA</sequence>
<dbReference type="InterPro" id="IPR021054">
    <property type="entry name" value="Cell_wall_mannoprotein_1"/>
</dbReference>
<dbReference type="EMBL" id="JASWJB010000142">
    <property type="protein sequence ID" value="KAK2595113.1"/>
    <property type="molecule type" value="Genomic_DNA"/>
</dbReference>
<keyword evidence="1" id="KW-0732">Signal</keyword>